<evidence type="ECO:0000313" key="10">
    <source>
        <dbReference type="Proteomes" id="UP000298460"/>
    </source>
</evidence>
<feature type="transmembrane region" description="Helical" evidence="7">
    <location>
        <begin position="240"/>
        <end position="262"/>
    </location>
</feature>
<dbReference type="InterPro" id="IPR011701">
    <property type="entry name" value="MFS"/>
</dbReference>
<dbReference type="InterPro" id="IPR020846">
    <property type="entry name" value="MFS_dom"/>
</dbReference>
<feature type="transmembrane region" description="Helical" evidence="7">
    <location>
        <begin position="140"/>
        <end position="165"/>
    </location>
</feature>
<dbReference type="Pfam" id="PF07690">
    <property type="entry name" value="MFS_1"/>
    <property type="match status" value="1"/>
</dbReference>
<feature type="transmembrane region" description="Helical" evidence="7">
    <location>
        <begin position="329"/>
        <end position="351"/>
    </location>
</feature>
<dbReference type="SUPFAM" id="SSF103473">
    <property type="entry name" value="MFS general substrate transporter"/>
    <property type="match status" value="1"/>
</dbReference>
<dbReference type="Gene3D" id="1.20.1250.20">
    <property type="entry name" value="MFS general substrate transporter like domains"/>
    <property type="match status" value="1"/>
</dbReference>
<dbReference type="InterPro" id="IPR050171">
    <property type="entry name" value="MFS_Transporters"/>
</dbReference>
<feature type="transmembrane region" description="Helical" evidence="7">
    <location>
        <begin position="103"/>
        <end position="128"/>
    </location>
</feature>
<dbReference type="EMBL" id="SPQQ01000005">
    <property type="protein sequence ID" value="TGE37283.1"/>
    <property type="molecule type" value="Genomic_DNA"/>
</dbReference>
<feature type="transmembrane region" description="Helical" evidence="7">
    <location>
        <begin position="274"/>
        <end position="291"/>
    </location>
</feature>
<gene>
    <name evidence="9" type="ORF">E4K67_15645</name>
</gene>
<dbReference type="PANTHER" id="PTHR23517">
    <property type="entry name" value="RESISTANCE PROTEIN MDTM, PUTATIVE-RELATED-RELATED"/>
    <property type="match status" value="1"/>
</dbReference>
<evidence type="ECO:0000313" key="9">
    <source>
        <dbReference type="EMBL" id="TGE37283.1"/>
    </source>
</evidence>
<feature type="transmembrane region" description="Helical" evidence="7">
    <location>
        <begin position="45"/>
        <end position="66"/>
    </location>
</feature>
<reference evidence="9 10" key="1">
    <citation type="submission" date="2019-03" db="EMBL/GenBank/DDBJ databases">
        <title>Draft Genome Sequence of Desulfosporosinus fructosivorans Strain 63.6F, Isolated from Marine Sediment in the Baltic Sea.</title>
        <authorList>
            <person name="Hausmann B."/>
            <person name="Vandieken V."/>
            <person name="Pjevac P."/>
            <person name="Schreck K."/>
            <person name="Herbold C.W."/>
            <person name="Loy A."/>
        </authorList>
    </citation>
    <scope>NUCLEOTIDE SEQUENCE [LARGE SCALE GENOMIC DNA]</scope>
    <source>
        <strain evidence="9 10">63.6F</strain>
    </source>
</reference>
<evidence type="ECO:0000259" key="8">
    <source>
        <dbReference type="PROSITE" id="PS50850"/>
    </source>
</evidence>
<dbReference type="PROSITE" id="PS50850">
    <property type="entry name" value="MFS"/>
    <property type="match status" value="1"/>
</dbReference>
<keyword evidence="10" id="KW-1185">Reference proteome</keyword>
<evidence type="ECO:0000256" key="3">
    <source>
        <dbReference type="ARBA" id="ARBA00022475"/>
    </source>
</evidence>
<dbReference type="GO" id="GO:0005886">
    <property type="term" value="C:plasma membrane"/>
    <property type="evidence" value="ECO:0007669"/>
    <property type="project" value="UniProtKB-SubCell"/>
</dbReference>
<protein>
    <submittedName>
        <fullName evidence="9">MFS transporter</fullName>
    </submittedName>
</protein>
<keyword evidence="5 7" id="KW-1133">Transmembrane helix</keyword>
<feature type="transmembrane region" description="Helical" evidence="7">
    <location>
        <begin position="297"/>
        <end position="317"/>
    </location>
</feature>
<feature type="transmembrane region" description="Helical" evidence="7">
    <location>
        <begin position="171"/>
        <end position="188"/>
    </location>
</feature>
<accession>A0A4Z0R554</accession>
<name>A0A4Z0R554_9FIRM</name>
<feature type="domain" description="Major facilitator superfamily (MFS) profile" evidence="8">
    <location>
        <begin position="12"/>
        <end position="388"/>
    </location>
</feature>
<feature type="transmembrane region" description="Helical" evidence="7">
    <location>
        <begin position="363"/>
        <end position="385"/>
    </location>
</feature>
<evidence type="ECO:0000256" key="5">
    <source>
        <dbReference type="ARBA" id="ARBA00022989"/>
    </source>
</evidence>
<proteinExistence type="predicted"/>
<evidence type="ECO:0000256" key="7">
    <source>
        <dbReference type="SAM" id="Phobius"/>
    </source>
</evidence>
<keyword evidence="3" id="KW-1003">Cell membrane</keyword>
<dbReference type="PANTHER" id="PTHR23517:SF2">
    <property type="entry name" value="MULTIDRUG RESISTANCE PROTEIN MDTH"/>
    <property type="match status" value="1"/>
</dbReference>
<organism evidence="9 10">
    <name type="scientific">Desulfosporosinus fructosivorans</name>
    <dbReference type="NCBI Taxonomy" id="2018669"/>
    <lineage>
        <taxon>Bacteria</taxon>
        <taxon>Bacillati</taxon>
        <taxon>Bacillota</taxon>
        <taxon>Clostridia</taxon>
        <taxon>Eubacteriales</taxon>
        <taxon>Desulfitobacteriaceae</taxon>
        <taxon>Desulfosporosinus</taxon>
    </lineage>
</organism>
<dbReference type="InterPro" id="IPR036259">
    <property type="entry name" value="MFS_trans_sf"/>
</dbReference>
<keyword evidence="2" id="KW-0813">Transport</keyword>
<dbReference type="AlphaFoldDB" id="A0A4Z0R554"/>
<keyword evidence="6 7" id="KW-0472">Membrane</keyword>
<feature type="transmembrane region" description="Helical" evidence="7">
    <location>
        <begin position="78"/>
        <end position="97"/>
    </location>
</feature>
<dbReference type="Proteomes" id="UP000298460">
    <property type="component" value="Unassembled WGS sequence"/>
</dbReference>
<comment type="caution">
    <text evidence="9">The sequence shown here is derived from an EMBL/GenBank/DDBJ whole genome shotgun (WGS) entry which is preliminary data.</text>
</comment>
<evidence type="ECO:0000256" key="4">
    <source>
        <dbReference type="ARBA" id="ARBA00022692"/>
    </source>
</evidence>
<feature type="transmembrane region" description="Helical" evidence="7">
    <location>
        <begin position="208"/>
        <end position="234"/>
    </location>
</feature>
<evidence type="ECO:0000256" key="1">
    <source>
        <dbReference type="ARBA" id="ARBA00004651"/>
    </source>
</evidence>
<evidence type="ECO:0000256" key="6">
    <source>
        <dbReference type="ARBA" id="ARBA00023136"/>
    </source>
</evidence>
<dbReference type="GO" id="GO:0022857">
    <property type="term" value="F:transmembrane transporter activity"/>
    <property type="evidence" value="ECO:0007669"/>
    <property type="project" value="InterPro"/>
</dbReference>
<keyword evidence="4 7" id="KW-0812">Transmembrane</keyword>
<comment type="subcellular location">
    <subcellularLocation>
        <location evidence="1">Cell membrane</location>
        <topology evidence="1">Multi-pass membrane protein</topology>
    </subcellularLocation>
</comment>
<evidence type="ECO:0000256" key="2">
    <source>
        <dbReference type="ARBA" id="ARBA00022448"/>
    </source>
</evidence>
<sequence length="396" mass="42275">MEGWRIMKNSTILKITVLSLSLLNLTPNAISVALADITQSFPDTSPSTIAMILTLPSLFVIFFSSISGKLSTVISKKLLVLVGLVLFTVGGVAPAVMFSNSLIFILIMRAIMGIGLGICVPFTTGLIADFFQKDDEQTTLMGFQSSVVNIGGIVTSLLAGILAAIYWSNAFWVYGIGIIVFLLILFKLPEQTRVVIEGTQKTSLGGIVYFISFLGFLFSALTFPIFANTALLIVEQNFGNAASVGITLTFFSIAGLVAGLIFGKVMSTLNKFTGVFGTIFAGVGFLVITYASSLNMVIVGAILTGFGYSTIIPFLVVNTVINTDRSQTTFAIGILLSCLYLGQFVSPFILINIAKSTGNTSQMYTFLLCGAILIVSSIVIFLFNLKKSSALALSNK</sequence>